<comment type="similarity">
    <text evidence="1">Belongs to the ATP-dependent AMP-binding enzyme family.</text>
</comment>
<gene>
    <name evidence="5" type="ORF">HLB23_11355</name>
</gene>
<dbReference type="PANTHER" id="PTHR43201:SF5">
    <property type="entry name" value="MEDIUM-CHAIN ACYL-COA LIGASE ACSF2, MITOCHONDRIAL"/>
    <property type="match status" value="1"/>
</dbReference>
<protein>
    <submittedName>
        <fullName evidence="5">Acyl--CoA ligase</fullName>
    </submittedName>
</protein>
<comment type="caution">
    <text evidence="5">The sequence shown here is derived from an EMBL/GenBank/DDBJ whole genome shotgun (WGS) entry which is preliminary data.</text>
</comment>
<dbReference type="Gene3D" id="3.40.50.12780">
    <property type="entry name" value="N-terminal domain of ligase-like"/>
    <property type="match status" value="1"/>
</dbReference>
<evidence type="ECO:0000313" key="6">
    <source>
        <dbReference type="Proteomes" id="UP000586827"/>
    </source>
</evidence>
<dbReference type="InterPro" id="IPR000873">
    <property type="entry name" value="AMP-dep_synth/lig_dom"/>
</dbReference>
<evidence type="ECO:0000256" key="2">
    <source>
        <dbReference type="ARBA" id="ARBA00022598"/>
    </source>
</evidence>
<dbReference type="Pfam" id="PF13193">
    <property type="entry name" value="AMP-binding_C"/>
    <property type="match status" value="1"/>
</dbReference>
<dbReference type="PROSITE" id="PS00455">
    <property type="entry name" value="AMP_BINDING"/>
    <property type="match status" value="1"/>
</dbReference>
<dbReference type="InterPro" id="IPR045851">
    <property type="entry name" value="AMP-bd_C_sf"/>
</dbReference>
<dbReference type="SUPFAM" id="SSF56801">
    <property type="entry name" value="Acetyl-CoA synthetase-like"/>
    <property type="match status" value="1"/>
</dbReference>
<dbReference type="Pfam" id="PF00501">
    <property type="entry name" value="AMP-binding"/>
    <property type="match status" value="1"/>
</dbReference>
<dbReference type="FunFam" id="3.30.300.30:FF:000008">
    <property type="entry name" value="2,3-dihydroxybenzoate-AMP ligase"/>
    <property type="match status" value="1"/>
</dbReference>
<evidence type="ECO:0000259" key="3">
    <source>
        <dbReference type="Pfam" id="PF00501"/>
    </source>
</evidence>
<dbReference type="InterPro" id="IPR042099">
    <property type="entry name" value="ANL_N_sf"/>
</dbReference>
<feature type="domain" description="AMP-binding enzyme C-terminal" evidence="4">
    <location>
        <begin position="450"/>
        <end position="526"/>
    </location>
</feature>
<dbReference type="InterPro" id="IPR025110">
    <property type="entry name" value="AMP-bd_C"/>
</dbReference>
<sequence>MTFVAERTLTESYWACDDSVPLSEHTVGSLLADRGEHHGDTVALVGTPHGTTELRRLTYRQLYDEALRVATALTAITEPGDFVALWAPNVVEWPIIEFGAALAGRVLVAINPAFRQHELAYVLDHSGAKVLIHADDNKGYDMAGVAAAAVDQVPAVEHRISLSDRGRWQAVSCSADDEFGPYASDPDAPVMLQYTSGTTGNPKGVLLRHRSLVNVAKMTMVAAEIAEGSVFVNPLPMFHTAACVIGTLGPVWQAGTALLVETFAPADVLAWAKTEQAQVLFFVPPVLGALLEAVRGKEATAPRFTSIVGGAANVPQVLIEGSARVFGAAVHNLFGQTELAPVLTLTRKSDSIEDQLTTVGRPVAQVEAKIAGADGSGVAALRTEGEICARGYQQMIEYYRDPETTAATVDADGWLHTGDLGSMDSRGFITLTGRLKDMIISGGENIAPAEVESRLVEHDSVRQAAVVGVPHDKWGETVAAVLVLRGEQPEDLVESVKHHLSDRLAPFKTPRRWFVATGLPTTPSGKVQKFKLREAILDDAVDEIG</sequence>
<evidence type="ECO:0000256" key="1">
    <source>
        <dbReference type="ARBA" id="ARBA00006432"/>
    </source>
</evidence>
<dbReference type="AlphaFoldDB" id="A0A849CBV9"/>
<proteinExistence type="inferred from homology"/>
<evidence type="ECO:0000313" key="5">
    <source>
        <dbReference type="EMBL" id="NNH70451.1"/>
    </source>
</evidence>
<dbReference type="GO" id="GO:0031956">
    <property type="term" value="F:medium-chain fatty acid-CoA ligase activity"/>
    <property type="evidence" value="ECO:0007669"/>
    <property type="project" value="TreeGrafter"/>
</dbReference>
<feature type="domain" description="AMP-dependent synthetase/ligase" evidence="3">
    <location>
        <begin position="33"/>
        <end position="399"/>
    </location>
</feature>
<dbReference type="Proteomes" id="UP000586827">
    <property type="component" value="Unassembled WGS sequence"/>
</dbReference>
<dbReference type="InterPro" id="IPR020845">
    <property type="entry name" value="AMP-binding_CS"/>
</dbReference>
<keyword evidence="6" id="KW-1185">Reference proteome</keyword>
<dbReference type="Gene3D" id="3.30.300.30">
    <property type="match status" value="1"/>
</dbReference>
<name>A0A849CBV9_9NOCA</name>
<reference evidence="5 6" key="1">
    <citation type="submission" date="2020-05" db="EMBL/GenBank/DDBJ databases">
        <title>MicrobeNet Type strains.</title>
        <authorList>
            <person name="Nicholson A.C."/>
        </authorList>
    </citation>
    <scope>NUCLEOTIDE SEQUENCE [LARGE SCALE GENOMIC DNA]</scope>
    <source>
        <strain evidence="5 6">JCM 3224</strain>
    </source>
</reference>
<keyword evidence="2 5" id="KW-0436">Ligase</keyword>
<dbReference type="GO" id="GO:0006631">
    <property type="term" value="P:fatty acid metabolic process"/>
    <property type="evidence" value="ECO:0007669"/>
    <property type="project" value="TreeGrafter"/>
</dbReference>
<evidence type="ECO:0000259" key="4">
    <source>
        <dbReference type="Pfam" id="PF13193"/>
    </source>
</evidence>
<accession>A0A849CBV9</accession>
<dbReference type="EMBL" id="JABELX010000004">
    <property type="protein sequence ID" value="NNH70451.1"/>
    <property type="molecule type" value="Genomic_DNA"/>
</dbReference>
<dbReference type="RefSeq" id="WP_067526696.1">
    <property type="nucleotide sequence ID" value="NZ_JABELX010000004.1"/>
</dbReference>
<dbReference type="PANTHER" id="PTHR43201">
    <property type="entry name" value="ACYL-COA SYNTHETASE"/>
    <property type="match status" value="1"/>
</dbReference>
<organism evidence="5 6">
    <name type="scientific">Nocardia uniformis</name>
    <dbReference type="NCBI Taxonomy" id="53432"/>
    <lineage>
        <taxon>Bacteria</taxon>
        <taxon>Bacillati</taxon>
        <taxon>Actinomycetota</taxon>
        <taxon>Actinomycetes</taxon>
        <taxon>Mycobacteriales</taxon>
        <taxon>Nocardiaceae</taxon>
        <taxon>Nocardia</taxon>
    </lineage>
</organism>